<dbReference type="GO" id="GO:0016020">
    <property type="term" value="C:membrane"/>
    <property type="evidence" value="ECO:0007669"/>
    <property type="project" value="UniProtKB-SubCell"/>
</dbReference>
<reference evidence="10" key="2">
    <citation type="journal article" date="2023" name="IMA Fungus">
        <title>Comparative genomic study of the Penicillium genus elucidates a diverse pangenome and 15 lateral gene transfer events.</title>
        <authorList>
            <person name="Petersen C."/>
            <person name="Sorensen T."/>
            <person name="Nielsen M.R."/>
            <person name="Sondergaard T.E."/>
            <person name="Sorensen J.L."/>
            <person name="Fitzpatrick D.A."/>
            <person name="Frisvad J.C."/>
            <person name="Nielsen K.L."/>
        </authorList>
    </citation>
    <scope>NUCLEOTIDE SEQUENCE</scope>
    <source>
        <strain evidence="10">IBT 15544</strain>
    </source>
</reference>
<evidence type="ECO:0000256" key="1">
    <source>
        <dbReference type="ARBA" id="ARBA00004141"/>
    </source>
</evidence>
<evidence type="ECO:0000259" key="9">
    <source>
        <dbReference type="PROSITE" id="PS50850"/>
    </source>
</evidence>
<dbReference type="InterPro" id="IPR050360">
    <property type="entry name" value="MFS_Sugar_Transporters"/>
</dbReference>
<dbReference type="OrthoDB" id="6612291at2759"/>
<reference evidence="10" key="1">
    <citation type="submission" date="2022-12" db="EMBL/GenBank/DDBJ databases">
        <authorList>
            <person name="Petersen C."/>
        </authorList>
    </citation>
    <scope>NUCLEOTIDE SEQUENCE</scope>
    <source>
        <strain evidence="10">IBT 15544</strain>
    </source>
</reference>
<evidence type="ECO:0000256" key="6">
    <source>
        <dbReference type="ARBA" id="ARBA00023136"/>
    </source>
</evidence>
<feature type="transmembrane region" description="Helical" evidence="8">
    <location>
        <begin position="98"/>
        <end position="116"/>
    </location>
</feature>
<feature type="transmembrane region" description="Helical" evidence="8">
    <location>
        <begin position="436"/>
        <end position="457"/>
    </location>
</feature>
<evidence type="ECO:0000256" key="7">
    <source>
        <dbReference type="RuleBase" id="RU003346"/>
    </source>
</evidence>
<keyword evidence="11" id="KW-1185">Reference proteome</keyword>
<dbReference type="PANTHER" id="PTHR48022">
    <property type="entry name" value="PLASTIDIC GLUCOSE TRANSPORTER 4"/>
    <property type="match status" value="1"/>
</dbReference>
<evidence type="ECO:0000256" key="5">
    <source>
        <dbReference type="ARBA" id="ARBA00022989"/>
    </source>
</evidence>
<keyword evidence="3 7" id="KW-0813">Transport</keyword>
<evidence type="ECO:0000256" key="2">
    <source>
        <dbReference type="ARBA" id="ARBA00010992"/>
    </source>
</evidence>
<organism evidence="10 11">
    <name type="scientific">Penicillium cinerascens</name>
    <dbReference type="NCBI Taxonomy" id="70096"/>
    <lineage>
        <taxon>Eukaryota</taxon>
        <taxon>Fungi</taxon>
        <taxon>Dikarya</taxon>
        <taxon>Ascomycota</taxon>
        <taxon>Pezizomycotina</taxon>
        <taxon>Eurotiomycetes</taxon>
        <taxon>Eurotiomycetidae</taxon>
        <taxon>Eurotiales</taxon>
        <taxon>Aspergillaceae</taxon>
        <taxon>Penicillium</taxon>
    </lineage>
</organism>
<evidence type="ECO:0000256" key="4">
    <source>
        <dbReference type="ARBA" id="ARBA00022692"/>
    </source>
</evidence>
<dbReference type="PROSITE" id="PS50850">
    <property type="entry name" value="MFS"/>
    <property type="match status" value="1"/>
</dbReference>
<proteinExistence type="inferred from homology"/>
<keyword evidence="6 8" id="KW-0472">Membrane</keyword>
<feature type="transmembrane region" description="Helical" evidence="8">
    <location>
        <begin position="156"/>
        <end position="175"/>
    </location>
</feature>
<feature type="transmembrane region" description="Helical" evidence="8">
    <location>
        <begin position="406"/>
        <end position="424"/>
    </location>
</feature>
<evidence type="ECO:0000313" key="10">
    <source>
        <dbReference type="EMBL" id="KAJ5215485.1"/>
    </source>
</evidence>
<accession>A0A9W9N8Z6</accession>
<name>A0A9W9N8Z6_9EURO</name>
<dbReference type="SUPFAM" id="SSF103473">
    <property type="entry name" value="MFS general substrate transporter"/>
    <property type="match status" value="1"/>
</dbReference>
<dbReference type="RefSeq" id="XP_058311298.1">
    <property type="nucleotide sequence ID" value="XM_058448954.1"/>
</dbReference>
<dbReference type="AlphaFoldDB" id="A0A9W9N8Z6"/>
<feature type="domain" description="Major facilitator superfamily (MFS) profile" evidence="9">
    <location>
        <begin position="16"/>
        <end position="461"/>
    </location>
</feature>
<dbReference type="EMBL" id="JAPQKR010000005">
    <property type="protein sequence ID" value="KAJ5215485.1"/>
    <property type="molecule type" value="Genomic_DNA"/>
</dbReference>
<evidence type="ECO:0000256" key="3">
    <source>
        <dbReference type="ARBA" id="ARBA00022448"/>
    </source>
</evidence>
<dbReference type="InterPro" id="IPR036259">
    <property type="entry name" value="MFS_trans_sf"/>
</dbReference>
<feature type="transmembrane region" description="Helical" evidence="8">
    <location>
        <begin position="12"/>
        <end position="29"/>
    </location>
</feature>
<dbReference type="InterPro" id="IPR003663">
    <property type="entry name" value="Sugar/inositol_transpt"/>
</dbReference>
<comment type="caution">
    <text evidence="10">The sequence shown here is derived from an EMBL/GenBank/DDBJ whole genome shotgun (WGS) entry which is preliminary data.</text>
</comment>
<feature type="transmembrane region" description="Helical" evidence="8">
    <location>
        <begin position="122"/>
        <end position="144"/>
    </location>
</feature>
<comment type="similarity">
    <text evidence="2 7">Belongs to the major facilitator superfamily. Sugar transporter (TC 2.A.1.1) family.</text>
</comment>
<dbReference type="InterPro" id="IPR005828">
    <property type="entry name" value="MFS_sugar_transport-like"/>
</dbReference>
<feature type="transmembrane region" description="Helical" evidence="8">
    <location>
        <begin position="372"/>
        <end position="394"/>
    </location>
</feature>
<comment type="subcellular location">
    <subcellularLocation>
        <location evidence="1">Membrane</location>
        <topology evidence="1">Multi-pass membrane protein</topology>
    </subcellularLocation>
</comment>
<protein>
    <recommendedName>
        <fullName evidence="9">Major facilitator superfamily (MFS) profile domain-containing protein</fullName>
    </recommendedName>
</protein>
<keyword evidence="5 8" id="KW-1133">Transmembrane helix</keyword>
<feature type="transmembrane region" description="Helical" evidence="8">
    <location>
        <begin position="275"/>
        <end position="297"/>
    </location>
</feature>
<dbReference type="NCBIfam" id="TIGR00879">
    <property type="entry name" value="SP"/>
    <property type="match status" value="1"/>
</dbReference>
<dbReference type="PANTHER" id="PTHR48022:SF45">
    <property type="entry name" value="MAJOR FACILITATOR SUPERFAMILY (MFS) PROFILE DOMAIN-CONTAINING PROTEIN-RELATED"/>
    <property type="match status" value="1"/>
</dbReference>
<feature type="transmembrane region" description="Helical" evidence="8">
    <location>
        <begin position="309"/>
        <end position="330"/>
    </location>
</feature>
<keyword evidence="4 8" id="KW-0812">Transmembrane</keyword>
<dbReference type="GO" id="GO:0005351">
    <property type="term" value="F:carbohydrate:proton symporter activity"/>
    <property type="evidence" value="ECO:0007669"/>
    <property type="project" value="TreeGrafter"/>
</dbReference>
<gene>
    <name evidence="10" type="ORF">N7498_001892</name>
</gene>
<dbReference type="Gene3D" id="1.20.1250.20">
    <property type="entry name" value="MFS general substrate transporter like domains"/>
    <property type="match status" value="1"/>
</dbReference>
<dbReference type="Proteomes" id="UP001150904">
    <property type="component" value="Unassembled WGS sequence"/>
</dbReference>
<feature type="transmembrane region" description="Helical" evidence="8">
    <location>
        <begin position="187"/>
        <end position="208"/>
    </location>
</feature>
<feature type="transmembrane region" description="Helical" evidence="8">
    <location>
        <begin position="342"/>
        <end position="360"/>
    </location>
</feature>
<evidence type="ECO:0000256" key="8">
    <source>
        <dbReference type="SAM" id="Phobius"/>
    </source>
</evidence>
<dbReference type="InterPro" id="IPR020846">
    <property type="entry name" value="MFS_dom"/>
</dbReference>
<dbReference type="Pfam" id="PF00083">
    <property type="entry name" value="Sugar_tr"/>
    <property type="match status" value="1"/>
</dbReference>
<dbReference type="FunFam" id="1.20.1250.20:FF:000090">
    <property type="entry name" value="MFS sugar transporter, putative"/>
    <property type="match status" value="1"/>
</dbReference>
<evidence type="ECO:0000313" key="11">
    <source>
        <dbReference type="Proteomes" id="UP001150904"/>
    </source>
</evidence>
<sequence>MARFFGLRGSKLHLAIWMEACFAVVIFGYNQASAGGVLGDPTFSLQFPRMNTISTTGSLQKYNARIQGTVVALYTLFGVFGALGCTFLGDRLGRRKTIFFASVVQGIGAILQASSFAFGQFIVGRIVLGLGTGGIIATVSVWQSEVSKAENRGEHVSAFGIFCGSGLALALWIAFGMSYTQPSSVSWRFTLIFTLFLSILVCSFIFFLPESPRWLCKVNRWEEAREILGLLYDVEPHGETVNKEIESIQISLERARKTNIGAMFKMGPQRTFHRVVLAAVAQIFLQMTGVNSIAYYAPSIYQEQLHFSHTTSAILAAASQLVMVLGAFCCSYTVDRFGRRKLMILSASGMSICFACLAGLTSQATNSAALKAAVFFLYLYFFVYVLGFLGLPFLYASEIAPTHLRAATCGLSTAVSWLFNFLVAEVTPVAFTDIGWKYFIVYCCLNAAFVPTIYFFFPETAGRSLEEIDTVFEATTSIFDAVSVANKLPRRDYSAFLREEKGEIDSEGKSADAVHVEV</sequence>
<dbReference type="GeneID" id="83176255"/>
<feature type="transmembrane region" description="Helical" evidence="8">
    <location>
        <begin position="71"/>
        <end position="89"/>
    </location>
</feature>
<dbReference type="PRINTS" id="PR00171">
    <property type="entry name" value="SUGRTRNSPORT"/>
</dbReference>